<sequence>MVGSYLLPKKYGRVISAAKEYGRVVSAAKKYDTFNDSLRTEVEEKLNEHATEPPAPPSIPCCGSGSTTRDSVTPQGKKRKLKSSEEEFYEYMNKCLETFGKRTVNETFGAYIASELDNLPCPKRQAVLRCKIRKILTECLDE</sequence>
<keyword evidence="3" id="KW-1185">Reference proteome</keyword>
<proteinExistence type="predicted"/>
<reference evidence="2" key="1">
    <citation type="submission" date="2020-07" db="EMBL/GenBank/DDBJ databases">
        <title>Multicomponent nature underlies the extraordinary mechanical properties of spider dragline silk.</title>
        <authorList>
            <person name="Kono N."/>
            <person name="Nakamura H."/>
            <person name="Mori M."/>
            <person name="Yoshida Y."/>
            <person name="Ohtoshi R."/>
            <person name="Malay A.D."/>
            <person name="Moran D.A.P."/>
            <person name="Tomita M."/>
            <person name="Numata K."/>
            <person name="Arakawa K."/>
        </authorList>
    </citation>
    <scope>NUCLEOTIDE SEQUENCE</scope>
</reference>
<evidence type="ECO:0000256" key="1">
    <source>
        <dbReference type="SAM" id="MobiDB-lite"/>
    </source>
</evidence>
<gene>
    <name evidence="2" type="ORF">TNCT_463431</name>
</gene>
<feature type="compositionally biased region" description="Polar residues" evidence="1">
    <location>
        <begin position="64"/>
        <end position="74"/>
    </location>
</feature>
<evidence type="ECO:0000313" key="3">
    <source>
        <dbReference type="Proteomes" id="UP000887116"/>
    </source>
</evidence>
<feature type="region of interest" description="Disordered" evidence="1">
    <location>
        <begin position="44"/>
        <end position="79"/>
    </location>
</feature>
<comment type="caution">
    <text evidence="2">The sequence shown here is derived from an EMBL/GenBank/DDBJ whole genome shotgun (WGS) entry which is preliminary data.</text>
</comment>
<organism evidence="2 3">
    <name type="scientific">Trichonephila clavata</name>
    <name type="common">Joro spider</name>
    <name type="synonym">Nephila clavata</name>
    <dbReference type="NCBI Taxonomy" id="2740835"/>
    <lineage>
        <taxon>Eukaryota</taxon>
        <taxon>Metazoa</taxon>
        <taxon>Ecdysozoa</taxon>
        <taxon>Arthropoda</taxon>
        <taxon>Chelicerata</taxon>
        <taxon>Arachnida</taxon>
        <taxon>Araneae</taxon>
        <taxon>Araneomorphae</taxon>
        <taxon>Entelegynae</taxon>
        <taxon>Araneoidea</taxon>
        <taxon>Nephilidae</taxon>
        <taxon>Trichonephila</taxon>
    </lineage>
</organism>
<dbReference type="Proteomes" id="UP000887116">
    <property type="component" value="Unassembled WGS sequence"/>
</dbReference>
<evidence type="ECO:0000313" key="2">
    <source>
        <dbReference type="EMBL" id="GFQ69648.1"/>
    </source>
</evidence>
<dbReference type="EMBL" id="BMAO01030685">
    <property type="protein sequence ID" value="GFQ69648.1"/>
    <property type="molecule type" value="Genomic_DNA"/>
</dbReference>
<dbReference type="OrthoDB" id="10370286at2759"/>
<protein>
    <submittedName>
        <fullName evidence="2">Uncharacterized protein</fullName>
    </submittedName>
</protein>
<name>A0A8X6KEN3_TRICU</name>
<dbReference type="AlphaFoldDB" id="A0A8X6KEN3"/>
<accession>A0A8X6KEN3</accession>